<dbReference type="Proteomes" id="UP001475781">
    <property type="component" value="Chromosome"/>
</dbReference>
<dbReference type="Pfam" id="PF03473">
    <property type="entry name" value="MOSC"/>
    <property type="match status" value="1"/>
</dbReference>
<gene>
    <name evidence="2" type="ORF">NLK58_01450</name>
</gene>
<sequence>MKVHSLFIYPVKSLSGIEVSSFDTDDFGPVADRRWMIVDDDRRFVTQREHPELALVATALEGGNVVVDIPGEGAFPLMAIDETDAAGAEVRVLVWRDWVKAVMGQPEAGEALSRFCGKSLRFVYMPDSSFRRVDAGRVDEYRRVGFADGFPFLITNTASLMELNGRLDAPVEMRRFRPNIVVEGAQPWDEDSWQQLTIGNNRLSVVKPCSRCVVTTVDPATGKKDAALQPLRTLSGYRRTPDGVIFGQNAIHESPGSIRVGDPVTINKSESK</sequence>
<accession>A0ABZ2W2P5</accession>
<evidence type="ECO:0000313" key="2">
    <source>
        <dbReference type="EMBL" id="WZF88908.1"/>
    </source>
</evidence>
<dbReference type="InterPro" id="IPR011037">
    <property type="entry name" value="Pyrv_Knase-like_insert_dom_sf"/>
</dbReference>
<dbReference type="Pfam" id="PF03476">
    <property type="entry name" value="MOSC_N"/>
    <property type="match status" value="1"/>
</dbReference>
<protein>
    <submittedName>
        <fullName evidence="2">MOSC domain-containing protein</fullName>
    </submittedName>
</protein>
<feature type="domain" description="MOSC" evidence="1">
    <location>
        <begin position="120"/>
        <end position="267"/>
    </location>
</feature>
<keyword evidence="3" id="KW-1185">Reference proteome</keyword>
<dbReference type="InterPro" id="IPR005303">
    <property type="entry name" value="MOCOS_middle"/>
</dbReference>
<dbReference type="PANTHER" id="PTHR14237">
    <property type="entry name" value="MOLYBDOPTERIN COFACTOR SULFURASE MOSC"/>
    <property type="match status" value="1"/>
</dbReference>
<name>A0ABZ2W2P5_9GAMM</name>
<dbReference type="InterPro" id="IPR005302">
    <property type="entry name" value="MoCF_Sase_C"/>
</dbReference>
<dbReference type="SUPFAM" id="SSF50800">
    <property type="entry name" value="PK beta-barrel domain-like"/>
    <property type="match status" value="1"/>
</dbReference>
<dbReference type="PANTHER" id="PTHR14237:SF19">
    <property type="entry name" value="MITOCHONDRIAL AMIDOXIME REDUCING COMPONENT 1"/>
    <property type="match status" value="1"/>
</dbReference>
<dbReference type="SUPFAM" id="SSF141673">
    <property type="entry name" value="MOSC N-terminal domain-like"/>
    <property type="match status" value="1"/>
</dbReference>
<evidence type="ECO:0000259" key="1">
    <source>
        <dbReference type="PROSITE" id="PS51340"/>
    </source>
</evidence>
<dbReference type="EMBL" id="CP101118">
    <property type="protein sequence ID" value="WZF88908.1"/>
    <property type="molecule type" value="Genomic_DNA"/>
</dbReference>
<evidence type="ECO:0000313" key="3">
    <source>
        <dbReference type="Proteomes" id="UP001475781"/>
    </source>
</evidence>
<proteinExistence type="predicted"/>
<dbReference type="RefSeq" id="WP_117616937.1">
    <property type="nucleotide sequence ID" value="NZ_CP101118.1"/>
</dbReference>
<organism evidence="2 3">
    <name type="scientific">Marinobacter metalliresistant</name>
    <dbReference type="NCBI Taxonomy" id="2961995"/>
    <lineage>
        <taxon>Bacteria</taxon>
        <taxon>Pseudomonadati</taxon>
        <taxon>Pseudomonadota</taxon>
        <taxon>Gammaproteobacteria</taxon>
        <taxon>Pseudomonadales</taxon>
        <taxon>Marinobacteraceae</taxon>
        <taxon>Marinobacter</taxon>
    </lineage>
</organism>
<reference evidence="2 3" key="1">
    <citation type="submission" date="2022-07" db="EMBL/GenBank/DDBJ databases">
        <title>A copper resistant bacterium isolated from sediment samples of deep sea hydrothermal areas.</title>
        <authorList>
            <person name="Zeng X."/>
        </authorList>
    </citation>
    <scope>NUCLEOTIDE SEQUENCE [LARGE SCALE GENOMIC DNA]</scope>
    <source>
        <strain evidence="3">CuT 6</strain>
    </source>
</reference>
<dbReference type="PROSITE" id="PS51340">
    <property type="entry name" value="MOSC"/>
    <property type="match status" value="1"/>
</dbReference>